<evidence type="ECO:0000256" key="1">
    <source>
        <dbReference type="SAM" id="MobiDB-lite"/>
    </source>
</evidence>
<evidence type="ECO:0000313" key="3">
    <source>
        <dbReference type="EMBL" id="PKK88933.1"/>
    </source>
</evidence>
<accession>A0A2N1PKP9</accession>
<protein>
    <submittedName>
        <fullName evidence="3">Uncharacterized protein</fullName>
    </submittedName>
</protein>
<feature type="chain" id="PRO_5014696819" evidence="2">
    <location>
        <begin position="30"/>
        <end position="378"/>
    </location>
</feature>
<feature type="signal peptide" evidence="2">
    <location>
        <begin position="1"/>
        <end position="29"/>
    </location>
</feature>
<evidence type="ECO:0000313" key="4">
    <source>
        <dbReference type="Proteomes" id="UP000233256"/>
    </source>
</evidence>
<evidence type="ECO:0000256" key="2">
    <source>
        <dbReference type="SAM" id="SignalP"/>
    </source>
</evidence>
<dbReference type="EMBL" id="PGXC01000030">
    <property type="protein sequence ID" value="PKK88933.1"/>
    <property type="molecule type" value="Genomic_DNA"/>
</dbReference>
<gene>
    <name evidence="3" type="ORF">CVV64_16570</name>
</gene>
<dbReference type="Proteomes" id="UP000233256">
    <property type="component" value="Unassembled WGS sequence"/>
</dbReference>
<feature type="region of interest" description="Disordered" evidence="1">
    <location>
        <begin position="35"/>
        <end position="79"/>
    </location>
</feature>
<sequence length="378" mass="40659">MKPMTSFQKYCCRIVLAFAVPALLFPALSGCGEKGPASKSPSVSDNSTPSVTSETTPAATTSPVTPAATTASASASAVSPEDKALEMGYQIQLNSTRNHLSVLLKDEMVWEKSSTMITHHSLRFSQKPDTLELVVETMNNRRGGTNYLLELKMSEAVVISEESTEQSGFAAPRGIPDFENMSASQASAMETIETSIADSKSTNAASKLTIAASKLTIAASEPTIAASESTGELPSIPPGFSLPSTLGELQTDNYTDMLRKALPDENVKYSGIWTLEKKFPTKWDEMADSEQKEFADLQKSTITAIESAIKTAGGNATVQSDSTQTSIFWTQNHPQNMNVKIWNVSCNFFTYDAEGMPLINVYIAHTEIEKSSSGTGSK</sequence>
<reference evidence="3 4" key="1">
    <citation type="journal article" date="2017" name="ISME J.">
        <title>Potential for microbial H2 and metal transformations associated with novel bacteria and archaea in deep terrestrial subsurface sediments.</title>
        <authorList>
            <person name="Hernsdorf A.W."/>
            <person name="Amano Y."/>
            <person name="Miyakawa K."/>
            <person name="Ise K."/>
            <person name="Suzuki Y."/>
            <person name="Anantharaman K."/>
            <person name="Probst A."/>
            <person name="Burstein D."/>
            <person name="Thomas B.C."/>
            <person name="Banfield J.F."/>
        </authorList>
    </citation>
    <scope>NUCLEOTIDE SEQUENCE [LARGE SCALE GENOMIC DNA]</scope>
    <source>
        <strain evidence="3">HGW-Wallbacteria-1</strain>
    </source>
</reference>
<feature type="compositionally biased region" description="Low complexity" evidence="1">
    <location>
        <begin position="47"/>
        <end position="79"/>
    </location>
</feature>
<dbReference type="PROSITE" id="PS51257">
    <property type="entry name" value="PROKAR_LIPOPROTEIN"/>
    <property type="match status" value="1"/>
</dbReference>
<dbReference type="AlphaFoldDB" id="A0A2N1PKP9"/>
<proteinExistence type="predicted"/>
<organism evidence="3 4">
    <name type="scientific">Candidatus Wallbacteria bacterium HGW-Wallbacteria-1</name>
    <dbReference type="NCBI Taxonomy" id="2013854"/>
    <lineage>
        <taxon>Bacteria</taxon>
        <taxon>Candidatus Walliibacteriota</taxon>
    </lineage>
</organism>
<comment type="caution">
    <text evidence="3">The sequence shown here is derived from an EMBL/GenBank/DDBJ whole genome shotgun (WGS) entry which is preliminary data.</text>
</comment>
<name>A0A2N1PKP9_9BACT</name>
<keyword evidence="2" id="KW-0732">Signal</keyword>